<dbReference type="EMBL" id="JACHLC010000001">
    <property type="protein sequence ID" value="MBB6369049.1"/>
    <property type="molecule type" value="Genomic_DNA"/>
</dbReference>
<reference evidence="2 3" key="1">
    <citation type="submission" date="2020-08" db="EMBL/GenBank/DDBJ databases">
        <title>Functional genomics of gut bacteria from endangered species of beetles.</title>
        <authorList>
            <person name="Carlos-Shanley C."/>
        </authorList>
    </citation>
    <scope>NUCLEOTIDE SEQUENCE [LARGE SCALE GENOMIC DNA]</scope>
    <source>
        <strain evidence="2 3">S00136</strain>
    </source>
</reference>
<dbReference type="RefSeq" id="WP_184161865.1">
    <property type="nucleotide sequence ID" value="NZ_JACHLC010000001.1"/>
</dbReference>
<proteinExistence type="predicted"/>
<gene>
    <name evidence="2" type="ORF">HNP36_000102</name>
</gene>
<accession>A0A841NCG9</accession>
<evidence type="ECO:0000313" key="2">
    <source>
        <dbReference type="EMBL" id="MBB6369049.1"/>
    </source>
</evidence>
<organism evidence="2 3">
    <name type="scientific">Chryseobacterium shigense</name>
    <dbReference type="NCBI Taxonomy" id="297244"/>
    <lineage>
        <taxon>Bacteria</taxon>
        <taxon>Pseudomonadati</taxon>
        <taxon>Bacteroidota</taxon>
        <taxon>Flavobacteriia</taxon>
        <taxon>Flavobacteriales</taxon>
        <taxon>Weeksellaceae</taxon>
        <taxon>Chryseobacterium group</taxon>
        <taxon>Chryseobacterium</taxon>
    </lineage>
</organism>
<name>A0A841NCG9_9FLAO</name>
<keyword evidence="3" id="KW-1185">Reference proteome</keyword>
<dbReference type="AlphaFoldDB" id="A0A841NCG9"/>
<sequence length="459" mass="47427">MLFSVAVFGQVGINTGNPNSKSGLHVSERNDPASTSAPDRYSGVIVPRYTTGERANINPAATENGLTIYNVTSNCYNIWNWNAQTSTGAWAESCGQKPASVDFTNCAAVKVEGVYNSDLLVGGNQTVRIVVPVNVTALGTYSYSGLINGVTFKAEGTFVNLGAQNVYLYPSSGTPTVASTTATGSVTIAPTNAAGAAGITCSNISLKFISRASSTMIILNLQGDQNGSNLLGPGTNTGVYTTVGSWLNGGAYSTALAAKTYAGTAAVSLINVPAGNAGDITRFNNLLKRASIVWVGAREWTASQGTAYGNLLKDWVAAKQGIVMITGDKDEEGGIAQAMGYYIENGDAQASSATGYTVLPEVFNNTAIPTPFNPSGYTFGWSSSNAGLISSNAGVEIAELTAGSSAGGTVMFGDTTNGVFIFGDKFGEGSSNGTAAQRNNFGNYLVDIFAWSLKNAPVK</sequence>
<feature type="region of interest" description="Disordered" evidence="1">
    <location>
        <begin position="18"/>
        <end position="41"/>
    </location>
</feature>
<comment type="caution">
    <text evidence="2">The sequence shown here is derived from an EMBL/GenBank/DDBJ whole genome shotgun (WGS) entry which is preliminary data.</text>
</comment>
<evidence type="ECO:0000313" key="3">
    <source>
        <dbReference type="Proteomes" id="UP000589738"/>
    </source>
</evidence>
<evidence type="ECO:0000256" key="1">
    <source>
        <dbReference type="SAM" id="MobiDB-lite"/>
    </source>
</evidence>
<dbReference type="Proteomes" id="UP000589738">
    <property type="component" value="Unassembled WGS sequence"/>
</dbReference>
<protein>
    <submittedName>
        <fullName evidence="2">Uncharacterized protein</fullName>
    </submittedName>
</protein>